<dbReference type="GO" id="GO:0004222">
    <property type="term" value="F:metalloendopeptidase activity"/>
    <property type="evidence" value="ECO:0007669"/>
    <property type="project" value="InterPro"/>
</dbReference>
<keyword evidence="7 14" id="KW-0479">Metal-binding</keyword>
<dbReference type="PANTHER" id="PTHR37016">
    <property type="match status" value="1"/>
</dbReference>
<evidence type="ECO:0000256" key="10">
    <source>
        <dbReference type="ARBA" id="ARBA00022833"/>
    </source>
</evidence>
<gene>
    <name evidence="17" type="ORF">SAMD00023353_3300730</name>
</gene>
<feature type="binding site" evidence="14">
    <location>
        <position position="302"/>
    </location>
    <ligand>
        <name>Zn(2+)</name>
        <dbReference type="ChEBI" id="CHEBI:29105"/>
        <note>catalytic</note>
    </ligand>
</feature>
<evidence type="ECO:0000256" key="6">
    <source>
        <dbReference type="ARBA" id="ARBA00022685"/>
    </source>
</evidence>
<dbReference type="EC" id="3.4.24.39" evidence="15"/>
<comment type="subcellular location">
    <subcellularLocation>
        <location evidence="2 15">Secreted</location>
    </subcellularLocation>
</comment>
<evidence type="ECO:0000313" key="18">
    <source>
        <dbReference type="Proteomes" id="UP000054516"/>
    </source>
</evidence>
<dbReference type="Gene3D" id="2.60.40.2970">
    <property type="match status" value="1"/>
</dbReference>
<dbReference type="GO" id="GO:0046872">
    <property type="term" value="F:metal ion binding"/>
    <property type="evidence" value="ECO:0007669"/>
    <property type="project" value="UniProtKB-KW"/>
</dbReference>
<dbReference type="Pfam" id="PF02102">
    <property type="entry name" value="Peptidase_M35"/>
    <property type="match status" value="1"/>
</dbReference>
<evidence type="ECO:0000313" key="17">
    <source>
        <dbReference type="EMBL" id="GAP88632.1"/>
    </source>
</evidence>
<keyword evidence="9 15" id="KW-0378">Hydrolase</keyword>
<evidence type="ECO:0000256" key="5">
    <source>
        <dbReference type="ARBA" id="ARBA00022670"/>
    </source>
</evidence>
<feature type="active site" evidence="13">
    <location>
        <position position="303"/>
    </location>
</feature>
<organism evidence="17">
    <name type="scientific">Rosellinia necatrix</name>
    <name type="common">White root-rot fungus</name>
    <dbReference type="NCBI Taxonomy" id="77044"/>
    <lineage>
        <taxon>Eukaryota</taxon>
        <taxon>Fungi</taxon>
        <taxon>Dikarya</taxon>
        <taxon>Ascomycota</taxon>
        <taxon>Pezizomycotina</taxon>
        <taxon>Sordariomycetes</taxon>
        <taxon>Xylariomycetidae</taxon>
        <taxon>Xylariales</taxon>
        <taxon>Xylariaceae</taxon>
        <taxon>Rosellinia</taxon>
    </lineage>
</organism>
<evidence type="ECO:0000256" key="4">
    <source>
        <dbReference type="ARBA" id="ARBA00022525"/>
    </source>
</evidence>
<evidence type="ECO:0000256" key="13">
    <source>
        <dbReference type="PIRSR" id="PIRSR601384-1"/>
    </source>
</evidence>
<comment type="function">
    <text evidence="15">Secreted metalloproteinase that allows assimilation of proteinaceous substrates. Shows high activities on basic nuclear substrates such as histone and protamine.</text>
</comment>
<sequence length="350" mass="36657">MKFAAAVSALATVASAATIQVGKPASPLDVKIEMVGATGVKASITNTGAEDLKVFKTGSFLDKRPTEKVKVFQGKAKVAFRGVRLRVKQTNLPESAFELIPAGQTVVSQFDIAELHDLSAGGAFDLVSEGAIQYAKAGSSNIAGFVRYSSNLVSTTVDGLGAAQIFKAFHATAKRQAVQDDCSAAQASATASAINACADLARQSADVAGSDDDKLVEYFKNADSSTRAKVVDVFNRVADECGSTTSGAPYYCSDVYNACSGGVIAYTLPSEGYMVNCPIFFDDLPAASSQCHAQDQQTTVLHETTHLTSVAGTDDYGGYGYDFIQSLSAAQNLNHADTYTLFAQSIYAGC</sequence>
<dbReference type="AlphaFoldDB" id="A0A1W2TK64"/>
<feature type="binding site" evidence="14">
    <location>
        <position position="306"/>
    </location>
    <ligand>
        <name>Zn(2+)</name>
        <dbReference type="ChEBI" id="CHEBI:29105"/>
        <note>catalytic</note>
    </ligand>
</feature>
<dbReference type="STRING" id="77044.A0A1W2TK64"/>
<dbReference type="InterPro" id="IPR024079">
    <property type="entry name" value="MetalloPept_cat_dom_sf"/>
</dbReference>
<dbReference type="InterPro" id="IPR050414">
    <property type="entry name" value="Fungal_M35_metalloproteases"/>
</dbReference>
<feature type="chain" id="PRO_5010600401" description="Neutral protease 2" evidence="15">
    <location>
        <begin position="17"/>
        <end position="350"/>
    </location>
</feature>
<keyword evidence="11 15" id="KW-0482">Metalloprotease</keyword>
<evidence type="ECO:0000256" key="15">
    <source>
        <dbReference type="RuleBase" id="RU361126"/>
    </source>
</evidence>
<keyword evidence="12" id="KW-0865">Zymogen</keyword>
<evidence type="ECO:0000259" key="16">
    <source>
        <dbReference type="SMART" id="SM01351"/>
    </source>
</evidence>
<keyword evidence="5 15" id="KW-0645">Protease</keyword>
<dbReference type="InterPro" id="IPR029463">
    <property type="entry name" value="Lys_MEP"/>
</dbReference>
<proteinExistence type="inferred from homology"/>
<dbReference type="OMA" id="NHSMIDV"/>
<evidence type="ECO:0000256" key="3">
    <source>
        <dbReference type="ARBA" id="ARBA00010279"/>
    </source>
</evidence>
<dbReference type="Proteomes" id="UP000054516">
    <property type="component" value="Unassembled WGS sequence"/>
</dbReference>
<feature type="binding site" evidence="14">
    <location>
        <position position="315"/>
    </location>
    <ligand>
        <name>Zn(2+)</name>
        <dbReference type="ChEBI" id="CHEBI:29105"/>
        <note>catalytic</note>
    </ligand>
</feature>
<dbReference type="GO" id="GO:0006508">
    <property type="term" value="P:proteolysis"/>
    <property type="evidence" value="ECO:0007669"/>
    <property type="project" value="UniProtKB-KW"/>
</dbReference>
<evidence type="ECO:0000256" key="8">
    <source>
        <dbReference type="ARBA" id="ARBA00022729"/>
    </source>
</evidence>
<dbReference type="InterPro" id="IPR001384">
    <property type="entry name" value="Peptidase_M35"/>
</dbReference>
<evidence type="ECO:0000256" key="9">
    <source>
        <dbReference type="ARBA" id="ARBA00022801"/>
    </source>
</evidence>
<dbReference type="SMART" id="SM01351">
    <property type="entry name" value="Aspzincin_M35"/>
    <property type="match status" value="1"/>
</dbReference>
<comment type="cofactor">
    <cofactor evidence="14 15">
        <name>Zn(2+)</name>
        <dbReference type="ChEBI" id="CHEBI:29105"/>
    </cofactor>
    <text evidence="14 15">Binds 1 zinc ion per subunit.</text>
</comment>
<reference evidence="17" key="1">
    <citation type="submission" date="2016-03" db="EMBL/GenBank/DDBJ databases">
        <title>Draft genome sequence of Rosellinia necatrix.</title>
        <authorList>
            <person name="Kanematsu S."/>
        </authorList>
    </citation>
    <scope>NUCLEOTIDE SEQUENCE [LARGE SCALE GENOMIC DNA]</scope>
    <source>
        <strain evidence="17">W97</strain>
    </source>
</reference>
<dbReference type="SUPFAM" id="SSF55486">
    <property type="entry name" value="Metalloproteases ('zincins'), catalytic domain"/>
    <property type="match status" value="1"/>
</dbReference>
<keyword evidence="10 14" id="KW-0862">Zinc</keyword>
<dbReference type="GO" id="GO:0005576">
    <property type="term" value="C:extracellular region"/>
    <property type="evidence" value="ECO:0007669"/>
    <property type="project" value="UniProtKB-SubCell"/>
</dbReference>
<evidence type="ECO:0000256" key="11">
    <source>
        <dbReference type="ARBA" id="ARBA00023049"/>
    </source>
</evidence>
<dbReference type="PRINTS" id="PR00768">
    <property type="entry name" value="DEUTEROLYSIN"/>
</dbReference>
<comment type="catalytic activity">
    <reaction evidence="1 15">
        <text>Preferential cleavage of bonds with hydrophobic residues in P1'. Also 3-Asn-|-Gln-4 and 8-Gly-|-Ser-9 bonds in insulin B chain.</text>
        <dbReference type="EC" id="3.4.24.39"/>
    </reaction>
</comment>
<keyword evidence="18" id="KW-1185">Reference proteome</keyword>
<evidence type="ECO:0000256" key="1">
    <source>
        <dbReference type="ARBA" id="ARBA00001187"/>
    </source>
</evidence>
<keyword evidence="8 15" id="KW-0732">Signal</keyword>
<evidence type="ECO:0000256" key="7">
    <source>
        <dbReference type="ARBA" id="ARBA00022723"/>
    </source>
</evidence>
<accession>A0A1W2TK64</accession>
<dbReference type="Gene3D" id="3.40.390.10">
    <property type="entry name" value="Collagenase (Catalytic Domain)"/>
    <property type="match status" value="1"/>
</dbReference>
<protein>
    <recommendedName>
        <fullName evidence="15">Neutral protease 2</fullName>
        <ecNumber evidence="15">3.4.24.39</ecNumber>
    </recommendedName>
    <alternativeName>
        <fullName evidence="15">Deuterolysin</fullName>
    </alternativeName>
</protein>
<keyword evidence="4 15" id="KW-0964">Secreted</keyword>
<comment type="similarity">
    <text evidence="3 15">Belongs to the peptidase M35 family.</text>
</comment>
<feature type="domain" description="Lysine-specific metallo-endopeptidase" evidence="16">
    <location>
        <begin position="198"/>
        <end position="344"/>
    </location>
</feature>
<keyword evidence="6 15" id="KW-0165">Cleavage on pair of basic residues</keyword>
<dbReference type="OrthoDB" id="412874at2759"/>
<evidence type="ECO:0000256" key="12">
    <source>
        <dbReference type="ARBA" id="ARBA00023145"/>
    </source>
</evidence>
<evidence type="ECO:0000256" key="14">
    <source>
        <dbReference type="PIRSR" id="PIRSR601384-2"/>
    </source>
</evidence>
<dbReference type="PANTHER" id="PTHR37016:SF2">
    <property type="entry name" value="NEUTRAL PROTEASE 2 HOMOLOG SNOG_02177"/>
    <property type="match status" value="1"/>
</dbReference>
<evidence type="ECO:0000256" key="2">
    <source>
        <dbReference type="ARBA" id="ARBA00004613"/>
    </source>
</evidence>
<feature type="signal peptide" evidence="15">
    <location>
        <begin position="1"/>
        <end position="16"/>
    </location>
</feature>
<name>A0A1W2TK64_ROSNE</name>
<dbReference type="CDD" id="cd11008">
    <property type="entry name" value="M35_deuterolysin_like"/>
    <property type="match status" value="1"/>
</dbReference>
<dbReference type="EMBL" id="DF977478">
    <property type="protein sequence ID" value="GAP88632.1"/>
    <property type="molecule type" value="Genomic_DNA"/>
</dbReference>